<reference evidence="1 2" key="1">
    <citation type="submission" date="2018-02" db="EMBL/GenBank/DDBJ databases">
        <title>Draft genome of wild Prunus yedoensis var. nudiflora.</title>
        <authorList>
            <person name="Baek S."/>
            <person name="Kim J.-H."/>
            <person name="Choi K."/>
            <person name="Kim G.-B."/>
            <person name="Cho A."/>
            <person name="Jang H."/>
            <person name="Shin C.-H."/>
            <person name="Yu H.-J."/>
            <person name="Mun J.-H."/>
        </authorList>
    </citation>
    <scope>NUCLEOTIDE SEQUENCE [LARGE SCALE GENOMIC DNA]</scope>
    <source>
        <strain evidence="2">cv. Jeju island</strain>
        <tissue evidence="1">Leaf</tissue>
    </source>
</reference>
<dbReference type="PANTHER" id="PTHR33103:SF27">
    <property type="entry name" value="OS04G0594700 PROTEIN"/>
    <property type="match status" value="1"/>
</dbReference>
<accession>A0A314UG39</accession>
<dbReference type="Proteomes" id="UP000250321">
    <property type="component" value="Unassembled WGS sequence"/>
</dbReference>
<dbReference type="STRING" id="2094558.A0A314UG39"/>
<evidence type="ECO:0000313" key="1">
    <source>
        <dbReference type="EMBL" id="PQM36503.1"/>
    </source>
</evidence>
<name>A0A314UG39_PRUYE</name>
<dbReference type="InterPro" id="IPR007750">
    <property type="entry name" value="DUF674"/>
</dbReference>
<dbReference type="Pfam" id="PF05056">
    <property type="entry name" value="DUF674"/>
    <property type="match status" value="1"/>
</dbReference>
<proteinExistence type="predicted"/>
<gene>
    <name evidence="1" type="ORF">Pyn_23448</name>
</gene>
<dbReference type="EMBL" id="PJQY01003543">
    <property type="protein sequence ID" value="PQM36503.1"/>
    <property type="molecule type" value="Genomic_DNA"/>
</dbReference>
<sequence>MADKSMNKISLKALVHSKRVIFVESDNDFVDVLCSFLTIPMGTIVRLARSRSLPVGIGCMNCLYESAKSMDSKVFRAEKCQDMLLFPRNRGSSLMGKLKLNIDDSDHKMYRCSRFDRCPSGYRFSYYKTVCSCGSPMDSEINFMDNGSQDDGVYVNGESKLIVSDDLQVMPPLTSASSSLFSKLGVVDSNTIHEATKCRSG</sequence>
<keyword evidence="2" id="KW-1185">Reference proteome</keyword>
<dbReference type="OrthoDB" id="1160707at2759"/>
<dbReference type="AlphaFoldDB" id="A0A314UG39"/>
<dbReference type="PANTHER" id="PTHR33103">
    <property type="entry name" value="OS01G0153900 PROTEIN"/>
    <property type="match status" value="1"/>
</dbReference>
<protein>
    <submittedName>
        <fullName evidence="1">Uncharacterized protein</fullName>
    </submittedName>
</protein>
<evidence type="ECO:0000313" key="2">
    <source>
        <dbReference type="Proteomes" id="UP000250321"/>
    </source>
</evidence>
<organism evidence="1 2">
    <name type="scientific">Prunus yedoensis var. nudiflora</name>
    <dbReference type="NCBI Taxonomy" id="2094558"/>
    <lineage>
        <taxon>Eukaryota</taxon>
        <taxon>Viridiplantae</taxon>
        <taxon>Streptophyta</taxon>
        <taxon>Embryophyta</taxon>
        <taxon>Tracheophyta</taxon>
        <taxon>Spermatophyta</taxon>
        <taxon>Magnoliopsida</taxon>
        <taxon>eudicotyledons</taxon>
        <taxon>Gunneridae</taxon>
        <taxon>Pentapetalae</taxon>
        <taxon>rosids</taxon>
        <taxon>fabids</taxon>
        <taxon>Rosales</taxon>
        <taxon>Rosaceae</taxon>
        <taxon>Amygdaloideae</taxon>
        <taxon>Amygdaleae</taxon>
        <taxon>Prunus</taxon>
    </lineage>
</organism>
<comment type="caution">
    <text evidence="1">The sequence shown here is derived from an EMBL/GenBank/DDBJ whole genome shotgun (WGS) entry which is preliminary data.</text>
</comment>